<dbReference type="SUPFAM" id="SSF46689">
    <property type="entry name" value="Homeodomain-like"/>
    <property type="match status" value="1"/>
</dbReference>
<keyword evidence="4" id="KW-0804">Transcription</keyword>
<dbReference type="EMBL" id="CP028475">
    <property type="protein sequence ID" value="AVW92159.1"/>
    <property type="molecule type" value="Genomic_DNA"/>
</dbReference>
<evidence type="ECO:0000313" key="8">
    <source>
        <dbReference type="Proteomes" id="UP000241447"/>
    </source>
</evidence>
<dbReference type="PANTHER" id="PTHR30055:SF226">
    <property type="entry name" value="HTH-TYPE TRANSCRIPTIONAL REGULATOR PKSA"/>
    <property type="match status" value="1"/>
</dbReference>
<evidence type="ECO:0000256" key="3">
    <source>
        <dbReference type="ARBA" id="ARBA00023125"/>
    </source>
</evidence>
<dbReference type="OrthoDB" id="7252896at2"/>
<feature type="DNA-binding region" description="H-T-H motif" evidence="5">
    <location>
        <begin position="38"/>
        <end position="57"/>
    </location>
</feature>
<dbReference type="InterPro" id="IPR050109">
    <property type="entry name" value="HTH-type_TetR-like_transc_reg"/>
</dbReference>
<evidence type="ECO:0000256" key="2">
    <source>
        <dbReference type="ARBA" id="ARBA00023015"/>
    </source>
</evidence>
<dbReference type="Gene3D" id="1.10.357.10">
    <property type="entry name" value="Tetracycline Repressor, domain 2"/>
    <property type="match status" value="1"/>
</dbReference>
<dbReference type="PANTHER" id="PTHR30055">
    <property type="entry name" value="HTH-TYPE TRANSCRIPTIONAL REGULATOR RUTR"/>
    <property type="match status" value="1"/>
</dbReference>
<dbReference type="InterPro" id="IPR009057">
    <property type="entry name" value="Homeodomain-like_sf"/>
</dbReference>
<keyword evidence="2" id="KW-0805">Transcription regulation</keyword>
<dbReference type="Pfam" id="PF00440">
    <property type="entry name" value="TetR_N"/>
    <property type="match status" value="1"/>
</dbReference>
<dbReference type="Pfam" id="PF13977">
    <property type="entry name" value="TetR_C_6"/>
    <property type="match status" value="1"/>
</dbReference>
<dbReference type="GO" id="GO:0000976">
    <property type="term" value="F:transcription cis-regulatory region binding"/>
    <property type="evidence" value="ECO:0007669"/>
    <property type="project" value="TreeGrafter"/>
</dbReference>
<evidence type="ECO:0000256" key="1">
    <source>
        <dbReference type="ARBA" id="ARBA00022491"/>
    </source>
</evidence>
<evidence type="ECO:0000256" key="5">
    <source>
        <dbReference type="PROSITE-ProRule" id="PRU00335"/>
    </source>
</evidence>
<dbReference type="InterPro" id="IPR001647">
    <property type="entry name" value="HTH_TetR"/>
</dbReference>
<dbReference type="KEGG" id="cbak:DA792_14600"/>
<gene>
    <name evidence="7" type="ORF">DA792_14600</name>
</gene>
<feature type="domain" description="HTH tetR-type" evidence="6">
    <location>
        <begin position="15"/>
        <end position="75"/>
    </location>
</feature>
<evidence type="ECO:0000313" key="7">
    <source>
        <dbReference type="EMBL" id="AVW92159.1"/>
    </source>
</evidence>
<proteinExistence type="predicted"/>
<keyword evidence="1" id="KW-0678">Repressor</keyword>
<keyword evidence="3 5" id="KW-0238">DNA-binding</keyword>
<dbReference type="InterPro" id="IPR039538">
    <property type="entry name" value="BetI_C"/>
</dbReference>
<dbReference type="PROSITE" id="PS50977">
    <property type="entry name" value="HTH_TETR_2"/>
    <property type="match status" value="1"/>
</dbReference>
<reference evidence="7 8" key="1">
    <citation type="submission" date="2018-03" db="EMBL/GenBank/DDBJ databases">
        <title>The Complete Genome of Celeribacter baekdonensis strain LH4, a Thiosulfate-Oxidizing Alphaproteobacterium Isolated from Gulf of Mexico Continental Slope Sediments.</title>
        <authorList>
            <person name="Flood B.E."/>
            <person name="Bailey J.V."/>
            <person name="Leprich D."/>
        </authorList>
    </citation>
    <scope>NUCLEOTIDE SEQUENCE [LARGE SCALE GENOMIC DNA]</scope>
    <source>
        <strain evidence="7 8">LH4</strain>
    </source>
</reference>
<dbReference type="RefSeq" id="WP_107720587.1">
    <property type="nucleotide sequence ID" value="NZ_CAXBOP010000022.1"/>
</dbReference>
<dbReference type="Proteomes" id="UP000241447">
    <property type="component" value="Chromosome"/>
</dbReference>
<organism evidence="7 8">
    <name type="scientific">Celeribacter baekdonensis</name>
    <dbReference type="NCBI Taxonomy" id="875171"/>
    <lineage>
        <taxon>Bacteria</taxon>
        <taxon>Pseudomonadati</taxon>
        <taxon>Pseudomonadota</taxon>
        <taxon>Alphaproteobacteria</taxon>
        <taxon>Rhodobacterales</taxon>
        <taxon>Roseobacteraceae</taxon>
        <taxon>Celeribacter</taxon>
    </lineage>
</organism>
<dbReference type="InterPro" id="IPR036271">
    <property type="entry name" value="Tet_transcr_reg_TetR-rel_C_sf"/>
</dbReference>
<accession>A0A2R4M4X8</accession>
<dbReference type="PRINTS" id="PR00455">
    <property type="entry name" value="HTHTETR"/>
</dbReference>
<evidence type="ECO:0000256" key="4">
    <source>
        <dbReference type="ARBA" id="ARBA00023163"/>
    </source>
</evidence>
<sequence>MTQTARRLTRQEQQEQTRTRLIEAADHMFAEGGVVAASLRTLCERAGFSQGAFYSNFASKEDLLLAVLQRHIHQEVEIMRHLVSTTRRDDLDGALDSLARRLAELAHDPHWSLLSVELQLHARRNPEFAQRSDQVKRASLHEFTTVLEELIAHHALTPALPAPDLARGLYALWSGLVLQGTIKETASRDQIFLAFLCNMIGASRR</sequence>
<dbReference type="GO" id="GO:0003700">
    <property type="term" value="F:DNA-binding transcription factor activity"/>
    <property type="evidence" value="ECO:0007669"/>
    <property type="project" value="TreeGrafter"/>
</dbReference>
<protein>
    <submittedName>
        <fullName evidence="7">TetR/AcrR family transcriptional regulator</fullName>
    </submittedName>
</protein>
<evidence type="ECO:0000259" key="6">
    <source>
        <dbReference type="PROSITE" id="PS50977"/>
    </source>
</evidence>
<dbReference type="SUPFAM" id="SSF48498">
    <property type="entry name" value="Tetracyclin repressor-like, C-terminal domain"/>
    <property type="match status" value="1"/>
</dbReference>
<dbReference type="AlphaFoldDB" id="A0A2R4M4X8"/>
<name>A0A2R4M4X8_9RHOB</name>